<sequence length="194" mass="22431">MARYTGPKWKISRRENADVFGDDKWRKRPYPPGQHTMSKGRPSNYAVQFREKQKVKRMYGLLEKQFRNLYNKATRKTGNTGTILLQLLEMRLDNVVYRLGLANSRNQARQFVTHGHVTVNGNKVTIPSYNVSIDDTVELSTKFSKNEAVKLIKAENKSNPVPEWLQGNKVKSVPTRDMMDGSIKEQLIIELYSR</sequence>
<evidence type="ECO:0000313" key="12">
    <source>
        <dbReference type="EMBL" id="MCA9383670.1"/>
    </source>
</evidence>
<dbReference type="GO" id="GO:0003735">
    <property type="term" value="F:structural constituent of ribosome"/>
    <property type="evidence" value="ECO:0007669"/>
    <property type="project" value="InterPro"/>
</dbReference>
<accession>A0A955RJR5</accession>
<dbReference type="InterPro" id="IPR002942">
    <property type="entry name" value="S4_RNA-bd"/>
</dbReference>
<dbReference type="CDD" id="cd00165">
    <property type="entry name" value="S4"/>
    <property type="match status" value="1"/>
</dbReference>
<dbReference type="SUPFAM" id="SSF55174">
    <property type="entry name" value="Alpha-L RNA-binding motif"/>
    <property type="match status" value="1"/>
</dbReference>
<feature type="domain" description="Small ribosomal subunit protein uS4 N-terminal" evidence="11">
    <location>
        <begin position="3"/>
        <end position="89"/>
    </location>
</feature>
<reference evidence="12" key="2">
    <citation type="journal article" date="2021" name="Microbiome">
        <title>Successional dynamics and alternative stable states in a saline activated sludge microbial community over 9 years.</title>
        <authorList>
            <person name="Wang Y."/>
            <person name="Ye J."/>
            <person name="Ju F."/>
            <person name="Liu L."/>
            <person name="Boyd J.A."/>
            <person name="Deng Y."/>
            <person name="Parks D.H."/>
            <person name="Jiang X."/>
            <person name="Yin X."/>
            <person name="Woodcroft B.J."/>
            <person name="Tyson G.W."/>
            <person name="Hugenholtz P."/>
            <person name="Polz M.F."/>
            <person name="Zhang T."/>
        </authorList>
    </citation>
    <scope>NUCLEOTIDE SEQUENCE</scope>
    <source>
        <strain evidence="12">HKST-UBA14</strain>
    </source>
</reference>
<evidence type="ECO:0000256" key="8">
    <source>
        <dbReference type="RuleBase" id="RU003699"/>
    </source>
</evidence>
<dbReference type="GO" id="GO:0042274">
    <property type="term" value="P:ribosomal small subunit biogenesis"/>
    <property type="evidence" value="ECO:0007669"/>
    <property type="project" value="TreeGrafter"/>
</dbReference>
<dbReference type="PROSITE" id="PS50889">
    <property type="entry name" value="S4"/>
    <property type="match status" value="1"/>
</dbReference>
<dbReference type="InterPro" id="IPR018079">
    <property type="entry name" value="Ribosomal_uS4_CS"/>
</dbReference>
<evidence type="ECO:0000259" key="10">
    <source>
        <dbReference type="SMART" id="SM00363"/>
    </source>
</evidence>
<comment type="similarity">
    <text evidence="1 7 8">Belongs to the universal ribosomal protein uS4 family.</text>
</comment>
<dbReference type="Pfam" id="PF00163">
    <property type="entry name" value="Ribosomal_S4"/>
    <property type="match status" value="1"/>
</dbReference>
<evidence type="ECO:0000256" key="2">
    <source>
        <dbReference type="ARBA" id="ARBA00022730"/>
    </source>
</evidence>
<dbReference type="PROSITE" id="PS00632">
    <property type="entry name" value="RIBOSOMAL_S4"/>
    <property type="match status" value="1"/>
</dbReference>
<feature type="domain" description="RNA-binding S4" evidence="10">
    <location>
        <begin position="90"/>
        <end position="157"/>
    </location>
</feature>
<dbReference type="SMART" id="SM00363">
    <property type="entry name" value="S4"/>
    <property type="match status" value="1"/>
</dbReference>
<dbReference type="NCBIfam" id="NF003717">
    <property type="entry name" value="PRK05327.1"/>
    <property type="match status" value="1"/>
</dbReference>
<keyword evidence="4 7" id="KW-0689">Ribosomal protein</keyword>
<organism evidence="12 13">
    <name type="scientific">Candidatus Dojkabacteria bacterium</name>
    <dbReference type="NCBI Taxonomy" id="2099670"/>
    <lineage>
        <taxon>Bacteria</taxon>
        <taxon>Candidatus Dojkabacteria</taxon>
    </lineage>
</organism>
<protein>
    <recommendedName>
        <fullName evidence="6 7">Small ribosomal subunit protein uS4</fullName>
    </recommendedName>
</protein>
<comment type="caution">
    <text evidence="12">The sequence shown here is derived from an EMBL/GenBank/DDBJ whole genome shotgun (WGS) entry which is preliminary data.</text>
</comment>
<dbReference type="EMBL" id="JAGQLK010000109">
    <property type="protein sequence ID" value="MCA9383670.1"/>
    <property type="molecule type" value="Genomic_DNA"/>
</dbReference>
<comment type="subunit">
    <text evidence="7">Part of the 30S ribosomal subunit. Contacts protein S5. The interaction surface between S4 and S5 is involved in control of translational fidelity.</text>
</comment>
<comment type="function">
    <text evidence="7">With S5 and S12 plays an important role in translational accuracy.</text>
</comment>
<dbReference type="HAMAP" id="MF_01306_B">
    <property type="entry name" value="Ribosomal_uS4_B"/>
    <property type="match status" value="1"/>
</dbReference>
<dbReference type="SMART" id="SM01390">
    <property type="entry name" value="Ribosomal_S4"/>
    <property type="match status" value="1"/>
</dbReference>
<evidence type="ECO:0000256" key="4">
    <source>
        <dbReference type="ARBA" id="ARBA00022980"/>
    </source>
</evidence>
<reference evidence="12" key="1">
    <citation type="submission" date="2020-04" db="EMBL/GenBank/DDBJ databases">
        <authorList>
            <person name="Zhang T."/>
        </authorList>
    </citation>
    <scope>NUCLEOTIDE SEQUENCE</scope>
    <source>
        <strain evidence="12">HKST-UBA14</strain>
    </source>
</reference>
<evidence type="ECO:0000256" key="9">
    <source>
        <dbReference type="SAM" id="MobiDB-lite"/>
    </source>
</evidence>
<dbReference type="InterPro" id="IPR022801">
    <property type="entry name" value="Ribosomal_uS4"/>
</dbReference>
<dbReference type="Gene3D" id="3.10.290.10">
    <property type="entry name" value="RNA-binding S4 domain"/>
    <property type="match status" value="1"/>
</dbReference>
<evidence type="ECO:0000256" key="1">
    <source>
        <dbReference type="ARBA" id="ARBA00007465"/>
    </source>
</evidence>
<dbReference type="GO" id="GO:0015935">
    <property type="term" value="C:small ribosomal subunit"/>
    <property type="evidence" value="ECO:0007669"/>
    <property type="project" value="InterPro"/>
</dbReference>
<dbReference type="NCBIfam" id="TIGR01017">
    <property type="entry name" value="rpsD_bact"/>
    <property type="match status" value="1"/>
</dbReference>
<dbReference type="GO" id="GO:0006412">
    <property type="term" value="P:translation"/>
    <property type="evidence" value="ECO:0007669"/>
    <property type="project" value="UniProtKB-UniRule"/>
</dbReference>
<dbReference type="FunFam" id="3.10.290.10:FF:000001">
    <property type="entry name" value="30S ribosomal protein S4"/>
    <property type="match status" value="1"/>
</dbReference>
<dbReference type="InterPro" id="IPR036986">
    <property type="entry name" value="S4_RNA-bd_sf"/>
</dbReference>
<comment type="function">
    <text evidence="7">One of the primary rRNA binding proteins, it binds directly to 16S rRNA where it nucleates assembly of the body of the 30S subunit.</text>
</comment>
<dbReference type="Pfam" id="PF01479">
    <property type="entry name" value="S4"/>
    <property type="match status" value="1"/>
</dbReference>
<dbReference type="PANTHER" id="PTHR11831">
    <property type="entry name" value="30S 40S RIBOSOMAL PROTEIN"/>
    <property type="match status" value="1"/>
</dbReference>
<name>A0A955RJR5_9BACT</name>
<proteinExistence type="inferred from homology"/>
<dbReference type="Proteomes" id="UP000783287">
    <property type="component" value="Unassembled WGS sequence"/>
</dbReference>
<keyword evidence="3 7" id="KW-0694">RNA-binding</keyword>
<evidence type="ECO:0000256" key="3">
    <source>
        <dbReference type="ARBA" id="ARBA00022884"/>
    </source>
</evidence>
<evidence type="ECO:0000313" key="13">
    <source>
        <dbReference type="Proteomes" id="UP000783287"/>
    </source>
</evidence>
<evidence type="ECO:0000256" key="7">
    <source>
        <dbReference type="HAMAP-Rule" id="MF_01306"/>
    </source>
</evidence>
<dbReference type="PANTHER" id="PTHR11831:SF4">
    <property type="entry name" value="SMALL RIBOSOMAL SUBUNIT PROTEIN US4M"/>
    <property type="match status" value="1"/>
</dbReference>
<keyword evidence="5 7" id="KW-0687">Ribonucleoprotein</keyword>
<gene>
    <name evidence="7 12" type="primary">rpsD</name>
    <name evidence="12" type="ORF">KC909_04845</name>
</gene>
<feature type="region of interest" description="Disordered" evidence="9">
    <location>
        <begin position="22"/>
        <end position="42"/>
    </location>
</feature>
<dbReference type="Gene3D" id="1.10.1050.10">
    <property type="entry name" value="Ribosomal Protein S4 Delta 41, Chain A, domain 1"/>
    <property type="match status" value="1"/>
</dbReference>
<dbReference type="AlphaFoldDB" id="A0A955RJR5"/>
<dbReference type="InterPro" id="IPR001912">
    <property type="entry name" value="Ribosomal_uS4_N"/>
</dbReference>
<dbReference type="InterPro" id="IPR005709">
    <property type="entry name" value="Ribosomal_uS4_bac-type"/>
</dbReference>
<keyword evidence="2 7" id="KW-0699">rRNA-binding</keyword>
<evidence type="ECO:0000256" key="5">
    <source>
        <dbReference type="ARBA" id="ARBA00023274"/>
    </source>
</evidence>
<dbReference type="GO" id="GO:0019843">
    <property type="term" value="F:rRNA binding"/>
    <property type="evidence" value="ECO:0007669"/>
    <property type="project" value="UniProtKB-UniRule"/>
</dbReference>
<evidence type="ECO:0000256" key="6">
    <source>
        <dbReference type="ARBA" id="ARBA00035254"/>
    </source>
</evidence>
<evidence type="ECO:0000259" key="11">
    <source>
        <dbReference type="SMART" id="SM01390"/>
    </source>
</evidence>